<proteinExistence type="predicted"/>
<dbReference type="InParanoid" id="C5LW92"/>
<name>C5LW92_PERM5</name>
<protein>
    <submittedName>
        <fullName evidence="1">Uncharacterized protein</fullName>
    </submittedName>
</protein>
<reference evidence="1 2" key="1">
    <citation type="submission" date="2008-07" db="EMBL/GenBank/DDBJ databases">
        <authorList>
            <person name="El-Sayed N."/>
            <person name="Caler E."/>
            <person name="Inman J."/>
            <person name="Amedeo P."/>
            <person name="Hass B."/>
            <person name="Wortman J."/>
        </authorList>
    </citation>
    <scope>NUCLEOTIDE SEQUENCE [LARGE SCALE GENOMIC DNA]</scope>
    <source>
        <strain evidence="2">ATCC 50983 / TXsc</strain>
    </source>
</reference>
<organism evidence="2">
    <name type="scientific">Perkinsus marinus (strain ATCC 50983 / TXsc)</name>
    <dbReference type="NCBI Taxonomy" id="423536"/>
    <lineage>
        <taxon>Eukaryota</taxon>
        <taxon>Sar</taxon>
        <taxon>Alveolata</taxon>
        <taxon>Perkinsozoa</taxon>
        <taxon>Perkinsea</taxon>
        <taxon>Perkinsida</taxon>
        <taxon>Perkinsidae</taxon>
        <taxon>Perkinsus</taxon>
    </lineage>
</organism>
<dbReference type="EMBL" id="GG686094">
    <property type="protein sequence ID" value="EEQ99029.1"/>
    <property type="molecule type" value="Genomic_DNA"/>
</dbReference>
<evidence type="ECO:0000313" key="2">
    <source>
        <dbReference type="Proteomes" id="UP000007800"/>
    </source>
</evidence>
<dbReference type="Proteomes" id="UP000007800">
    <property type="component" value="Unassembled WGS sequence"/>
</dbReference>
<sequence length="96" mass="11011">MHGSVVHNYSRAGRIKSSINEEQTPVWHYYTLPDLTTGRHRPRNFKPRDERVSVGVQTYKADREVTIEVDPRTTVRGLPNIVEDVIKLVATLSELL</sequence>
<dbReference type="RefSeq" id="XP_002766312.1">
    <property type="nucleotide sequence ID" value="XM_002766266.1"/>
</dbReference>
<keyword evidence="2" id="KW-1185">Reference proteome</keyword>
<dbReference type="GeneID" id="9044180"/>
<accession>C5LW92</accession>
<dbReference type="AlphaFoldDB" id="C5LW92"/>
<gene>
    <name evidence="1" type="ORF">Pmar_PMAR012037</name>
</gene>
<evidence type="ECO:0000313" key="1">
    <source>
        <dbReference type="EMBL" id="EEQ99029.1"/>
    </source>
</evidence>